<dbReference type="Proteomes" id="UP000223913">
    <property type="component" value="Unassembled WGS sequence"/>
</dbReference>
<name>A0A2D0N4N6_FLAN2</name>
<organism evidence="2 3">
    <name type="scientific">Flavilitoribacter nigricans (strain ATCC 23147 / DSM 23189 / NBRC 102662 / NCIMB 1420 / SS-2)</name>
    <name type="common">Lewinella nigricans</name>
    <dbReference type="NCBI Taxonomy" id="1122177"/>
    <lineage>
        <taxon>Bacteria</taxon>
        <taxon>Pseudomonadati</taxon>
        <taxon>Bacteroidota</taxon>
        <taxon>Saprospiria</taxon>
        <taxon>Saprospirales</taxon>
        <taxon>Lewinellaceae</taxon>
        <taxon>Flavilitoribacter</taxon>
    </lineage>
</organism>
<dbReference type="Gene3D" id="2.160.20.120">
    <property type="match status" value="1"/>
</dbReference>
<sequence length="230" mass="24950">MLRTTLFYIVLMAASLLYFVPLHGQEEERGLAPFEAVSVTGGIEVILEKGDSEKAKIRTWGIDVEKVDLFVKGRTLKIQLLNLSKIDDRQVKVYLTYKELHGVRATAGARVYGRDLIESDRFVVRVGSGGFADLEVETNSLDARAGEGGVIEISGKADTVDVSASTGGRYEGYDLEANRTHARASTGGEITVVAHEALDASANTGGSINYRGQPKEKNTRTLFSGGIHKM</sequence>
<evidence type="ECO:0000259" key="1">
    <source>
        <dbReference type="Pfam" id="PF10988"/>
    </source>
</evidence>
<dbReference type="OrthoDB" id="704821at2"/>
<dbReference type="InterPro" id="IPR021255">
    <property type="entry name" value="DUF2807"/>
</dbReference>
<evidence type="ECO:0000313" key="2">
    <source>
        <dbReference type="EMBL" id="PHN03119.1"/>
    </source>
</evidence>
<accession>A0A2D0N4N6</accession>
<reference evidence="2 3" key="1">
    <citation type="submission" date="2017-10" db="EMBL/GenBank/DDBJ databases">
        <title>The draft genome sequence of Lewinella nigricans NBRC 102662.</title>
        <authorList>
            <person name="Wang K."/>
        </authorList>
    </citation>
    <scope>NUCLEOTIDE SEQUENCE [LARGE SCALE GENOMIC DNA]</scope>
    <source>
        <strain evidence="2 3">NBRC 102662</strain>
    </source>
</reference>
<gene>
    <name evidence="2" type="ORF">CRP01_28995</name>
</gene>
<keyword evidence="3" id="KW-1185">Reference proteome</keyword>
<dbReference type="AlphaFoldDB" id="A0A2D0N4N6"/>
<comment type="caution">
    <text evidence="2">The sequence shown here is derived from an EMBL/GenBank/DDBJ whole genome shotgun (WGS) entry which is preliminary data.</text>
</comment>
<proteinExistence type="predicted"/>
<feature type="domain" description="Putative auto-transporter adhesin head GIN" evidence="1">
    <location>
        <begin position="33"/>
        <end position="214"/>
    </location>
</feature>
<dbReference type="Pfam" id="PF10988">
    <property type="entry name" value="DUF2807"/>
    <property type="match status" value="1"/>
</dbReference>
<protein>
    <recommendedName>
        <fullName evidence="1">Putative auto-transporter adhesin head GIN domain-containing protein</fullName>
    </recommendedName>
</protein>
<evidence type="ECO:0000313" key="3">
    <source>
        <dbReference type="Proteomes" id="UP000223913"/>
    </source>
</evidence>
<dbReference type="EMBL" id="PDUD01000034">
    <property type="protein sequence ID" value="PHN03119.1"/>
    <property type="molecule type" value="Genomic_DNA"/>
</dbReference>
<dbReference type="RefSeq" id="WP_143473574.1">
    <property type="nucleotide sequence ID" value="NZ_PDUD01000034.1"/>
</dbReference>